<proteinExistence type="predicted"/>
<dbReference type="InterPro" id="IPR007361">
    <property type="entry name" value="DUF427"/>
</dbReference>
<accession>A0ABY5CZ51</accession>
<organism evidence="2 3">
    <name type="scientific">Serratia entomophila</name>
    <dbReference type="NCBI Taxonomy" id="42906"/>
    <lineage>
        <taxon>Bacteria</taxon>
        <taxon>Pseudomonadati</taxon>
        <taxon>Pseudomonadota</taxon>
        <taxon>Gammaproteobacteria</taxon>
        <taxon>Enterobacterales</taxon>
        <taxon>Yersiniaceae</taxon>
        <taxon>Serratia</taxon>
    </lineage>
</organism>
<protein>
    <submittedName>
        <fullName evidence="2">DUF427 domain-containing protein</fullName>
    </submittedName>
</protein>
<dbReference type="PANTHER" id="PTHR34310:SF9">
    <property type="entry name" value="BLR5716 PROTEIN"/>
    <property type="match status" value="1"/>
</dbReference>
<evidence type="ECO:0000313" key="2">
    <source>
        <dbReference type="EMBL" id="USV03108.1"/>
    </source>
</evidence>
<dbReference type="Gene3D" id="2.170.150.40">
    <property type="entry name" value="Domain of unknown function (DUF427)"/>
    <property type="match status" value="1"/>
</dbReference>
<sequence>MSELISASGKPVKIPGPDHPITIATHAARVVVRVAGQTIADSRNALALQEASYPAVLYIPRSDVNMALLQKTDYATYCPYKGECCYFSIPLGGQRAVNAVWSYEIPYNAVVAIKDHLAFYPDRVDEIRSET</sequence>
<name>A0ABY5CZ51_9GAMM</name>
<gene>
    <name evidence="2" type="ORF">KFQ06_11630</name>
</gene>
<dbReference type="PANTHER" id="PTHR34310">
    <property type="entry name" value="DUF427 DOMAIN PROTEIN (AFU_ORTHOLOGUE AFUA_3G02220)"/>
    <property type="match status" value="1"/>
</dbReference>
<evidence type="ECO:0000313" key="3">
    <source>
        <dbReference type="Proteomes" id="UP001056873"/>
    </source>
</evidence>
<dbReference type="RefSeq" id="WP_252961903.1">
    <property type="nucleotide sequence ID" value="NZ_CAMIPH010000003.1"/>
</dbReference>
<dbReference type="EMBL" id="CP074347">
    <property type="protein sequence ID" value="USV03108.1"/>
    <property type="molecule type" value="Genomic_DNA"/>
</dbReference>
<reference evidence="2" key="1">
    <citation type="journal article" date="2022" name="BMC Genomics">
        <title>Genome sequence of the entomopathogenic Serratia entomophila isolate 626 and characterisation of the species specific itaconate degradation pathway.</title>
        <authorList>
            <person name="Vaughan A.L."/>
            <person name="Altermann E."/>
            <person name="Glare T.R."/>
            <person name="Hurst M.R.H."/>
        </authorList>
    </citation>
    <scope>NUCLEOTIDE SEQUENCE</scope>
    <source>
        <strain evidence="2">626</strain>
    </source>
</reference>
<dbReference type="Proteomes" id="UP001056873">
    <property type="component" value="Chromosome"/>
</dbReference>
<evidence type="ECO:0000259" key="1">
    <source>
        <dbReference type="Pfam" id="PF04248"/>
    </source>
</evidence>
<keyword evidence="3" id="KW-1185">Reference proteome</keyword>
<dbReference type="InterPro" id="IPR038694">
    <property type="entry name" value="DUF427_sf"/>
</dbReference>
<dbReference type="Pfam" id="PF04248">
    <property type="entry name" value="NTP_transf_9"/>
    <property type="match status" value="1"/>
</dbReference>
<feature type="domain" description="DUF427" evidence="1">
    <location>
        <begin position="30"/>
        <end position="122"/>
    </location>
</feature>